<proteinExistence type="predicted"/>
<accession>X0YYR4</accession>
<dbReference type="InterPro" id="IPR029058">
    <property type="entry name" value="AB_hydrolase_fold"/>
</dbReference>
<dbReference type="EMBL" id="BARS01041114">
    <property type="protein sequence ID" value="GAG41631.1"/>
    <property type="molecule type" value="Genomic_DNA"/>
</dbReference>
<evidence type="ECO:0008006" key="2">
    <source>
        <dbReference type="Google" id="ProtNLM"/>
    </source>
</evidence>
<feature type="non-terminal residue" evidence="1">
    <location>
        <position position="1"/>
    </location>
</feature>
<organism evidence="1">
    <name type="scientific">marine sediment metagenome</name>
    <dbReference type="NCBI Taxonomy" id="412755"/>
    <lineage>
        <taxon>unclassified sequences</taxon>
        <taxon>metagenomes</taxon>
        <taxon>ecological metagenomes</taxon>
    </lineage>
</organism>
<comment type="caution">
    <text evidence="1">The sequence shown here is derived from an EMBL/GenBank/DDBJ whole genome shotgun (WGS) entry which is preliminary data.</text>
</comment>
<dbReference type="Gene3D" id="3.40.50.1820">
    <property type="entry name" value="alpha/beta hydrolase"/>
    <property type="match status" value="1"/>
</dbReference>
<evidence type="ECO:0000313" key="1">
    <source>
        <dbReference type="EMBL" id="GAG41631.1"/>
    </source>
</evidence>
<name>X0YYR4_9ZZZZ</name>
<sequence>FDRSETGHLAAACPANYVGRIAPRPLWLLNGTFDGDYDRERSVEPLYRHVGQPTEMHWVLTGHQLPGQDALDRLADWLVSTLQ</sequence>
<reference evidence="1" key="1">
    <citation type="journal article" date="2014" name="Front. Microbiol.">
        <title>High frequency of phylogenetically diverse reductive dehalogenase-homologous genes in deep subseafloor sedimentary metagenomes.</title>
        <authorList>
            <person name="Kawai M."/>
            <person name="Futagami T."/>
            <person name="Toyoda A."/>
            <person name="Takaki Y."/>
            <person name="Nishi S."/>
            <person name="Hori S."/>
            <person name="Arai W."/>
            <person name="Tsubouchi T."/>
            <person name="Morono Y."/>
            <person name="Uchiyama I."/>
            <person name="Ito T."/>
            <person name="Fujiyama A."/>
            <person name="Inagaki F."/>
            <person name="Takami H."/>
        </authorList>
    </citation>
    <scope>NUCLEOTIDE SEQUENCE</scope>
    <source>
        <strain evidence="1">Expedition CK06-06</strain>
    </source>
</reference>
<dbReference type="AlphaFoldDB" id="X0YYR4"/>
<gene>
    <name evidence="1" type="ORF">S01H1_62577</name>
</gene>
<protein>
    <recommendedName>
        <fullName evidence="2">Alpha/beta hydrolase</fullName>
    </recommendedName>
</protein>